<dbReference type="Proteomes" id="UP000828048">
    <property type="component" value="Chromosome 5"/>
</dbReference>
<organism evidence="1 2">
    <name type="scientific">Vaccinium darrowii</name>
    <dbReference type="NCBI Taxonomy" id="229202"/>
    <lineage>
        <taxon>Eukaryota</taxon>
        <taxon>Viridiplantae</taxon>
        <taxon>Streptophyta</taxon>
        <taxon>Embryophyta</taxon>
        <taxon>Tracheophyta</taxon>
        <taxon>Spermatophyta</taxon>
        <taxon>Magnoliopsida</taxon>
        <taxon>eudicotyledons</taxon>
        <taxon>Gunneridae</taxon>
        <taxon>Pentapetalae</taxon>
        <taxon>asterids</taxon>
        <taxon>Ericales</taxon>
        <taxon>Ericaceae</taxon>
        <taxon>Vaccinioideae</taxon>
        <taxon>Vaccinieae</taxon>
        <taxon>Vaccinium</taxon>
    </lineage>
</organism>
<evidence type="ECO:0000313" key="1">
    <source>
        <dbReference type="EMBL" id="KAH7846327.1"/>
    </source>
</evidence>
<comment type="caution">
    <text evidence="1">The sequence shown here is derived from an EMBL/GenBank/DDBJ whole genome shotgun (WGS) entry which is preliminary data.</text>
</comment>
<gene>
    <name evidence="1" type="ORF">Vadar_012559</name>
</gene>
<evidence type="ECO:0000313" key="2">
    <source>
        <dbReference type="Proteomes" id="UP000828048"/>
    </source>
</evidence>
<dbReference type="EMBL" id="CM037155">
    <property type="protein sequence ID" value="KAH7846327.1"/>
    <property type="molecule type" value="Genomic_DNA"/>
</dbReference>
<sequence length="172" mass="20410">MAVSMVLLKVPRRDKKNKEHSREKRPTLKELQEKRYTFPDSDVPSMLEDLLEKNVIQLPECKRLEEMGKNLFHPHQVKKWQVKKSFPQFTERDEVNDGKDKKEKVFEKSSPTPITQHDFFPEEYFDDNCFQIVYMISADEGDDISQSFTHRVSAFDRIEAPTIRTSVFERLN</sequence>
<keyword evidence="2" id="KW-1185">Reference proteome</keyword>
<protein>
    <submittedName>
        <fullName evidence="1">Uncharacterized protein</fullName>
    </submittedName>
</protein>
<name>A0ACB7XYN6_9ERIC</name>
<reference evidence="1 2" key="1">
    <citation type="journal article" date="2021" name="Hortic Res">
        <title>High-quality reference genome and annotation aids understanding of berry development for evergreen blueberry (Vaccinium darrowii).</title>
        <authorList>
            <person name="Yu J."/>
            <person name="Hulse-Kemp A.M."/>
            <person name="Babiker E."/>
            <person name="Staton M."/>
        </authorList>
    </citation>
    <scope>NUCLEOTIDE SEQUENCE [LARGE SCALE GENOMIC DNA]</scope>
    <source>
        <strain evidence="2">cv. NJ 8807/NJ 8810</strain>
        <tissue evidence="1">Young leaf</tissue>
    </source>
</reference>
<proteinExistence type="predicted"/>
<accession>A0ACB7XYN6</accession>